<protein>
    <submittedName>
        <fullName evidence="1">Uncharacterized protein</fullName>
    </submittedName>
</protein>
<comment type="caution">
    <text evidence="1">The sequence shown here is derived from an EMBL/GenBank/DDBJ whole genome shotgun (WGS) entry which is preliminary data.</text>
</comment>
<sequence>MLSREIRDLYLVDELQLHGRLNEALQEGSRAEFSLLLAMLSTDVTDQPVFKDPEKSLEKNTEDLRARFGLGPGVSLYAKNPEDFERAQALTECFAAAGARAVNLQQCLHPDPLTPFKQDLAPDVVNDLPPLAQEKVRLHFAGEKVVHEPLLGSEGGFAVLGEIRDSQKVI</sequence>
<accession>A0A9D9DEQ0</accession>
<reference evidence="1" key="2">
    <citation type="journal article" date="2021" name="PeerJ">
        <title>Extensive microbial diversity within the chicken gut microbiome revealed by metagenomics and culture.</title>
        <authorList>
            <person name="Gilroy R."/>
            <person name="Ravi A."/>
            <person name="Getino M."/>
            <person name="Pursley I."/>
            <person name="Horton D.L."/>
            <person name="Alikhan N.F."/>
            <person name="Baker D."/>
            <person name="Gharbi K."/>
            <person name="Hall N."/>
            <person name="Watson M."/>
            <person name="Adriaenssens E.M."/>
            <person name="Foster-Nyarko E."/>
            <person name="Jarju S."/>
            <person name="Secka A."/>
            <person name="Antonio M."/>
            <person name="Oren A."/>
            <person name="Chaudhuri R.R."/>
            <person name="La Ragione R."/>
            <person name="Hildebrand F."/>
            <person name="Pallen M.J."/>
        </authorList>
    </citation>
    <scope>NUCLEOTIDE SEQUENCE</scope>
    <source>
        <strain evidence="1">17213</strain>
    </source>
</reference>
<dbReference type="AlphaFoldDB" id="A0A9D9DEQ0"/>
<dbReference type="EMBL" id="JADINH010000142">
    <property type="protein sequence ID" value="MBO8416041.1"/>
    <property type="molecule type" value="Genomic_DNA"/>
</dbReference>
<name>A0A9D9DEQ0_9GAMM</name>
<dbReference type="Proteomes" id="UP000823631">
    <property type="component" value="Unassembled WGS sequence"/>
</dbReference>
<dbReference type="InterPro" id="IPR021879">
    <property type="entry name" value="VC2046_fam"/>
</dbReference>
<organism evidence="1 2">
    <name type="scientific">Candidatus Avisuccinivibrio stercorigallinarum</name>
    <dbReference type="NCBI Taxonomy" id="2840704"/>
    <lineage>
        <taxon>Bacteria</taxon>
        <taxon>Pseudomonadati</taxon>
        <taxon>Pseudomonadota</taxon>
        <taxon>Gammaproteobacteria</taxon>
        <taxon>Aeromonadales</taxon>
        <taxon>Succinivibrionaceae</taxon>
        <taxon>Succinivibrionaceae incertae sedis</taxon>
        <taxon>Candidatus Avisuccinivibrio</taxon>
    </lineage>
</organism>
<gene>
    <name evidence="1" type="ORF">IAB19_06660</name>
</gene>
<dbReference type="Pfam" id="PF11993">
    <property type="entry name" value="VC2046"/>
    <property type="match status" value="1"/>
</dbReference>
<reference evidence="1" key="1">
    <citation type="submission" date="2020-10" db="EMBL/GenBank/DDBJ databases">
        <authorList>
            <person name="Gilroy R."/>
        </authorList>
    </citation>
    <scope>NUCLEOTIDE SEQUENCE</scope>
    <source>
        <strain evidence="1">17213</strain>
    </source>
</reference>
<evidence type="ECO:0000313" key="2">
    <source>
        <dbReference type="Proteomes" id="UP000823631"/>
    </source>
</evidence>
<proteinExistence type="predicted"/>
<evidence type="ECO:0000313" key="1">
    <source>
        <dbReference type="EMBL" id="MBO8416041.1"/>
    </source>
</evidence>